<keyword evidence="2" id="KW-1185">Reference proteome</keyword>
<proteinExistence type="predicted"/>
<reference evidence="1 2" key="1">
    <citation type="journal article" date="2023" name="Plants (Basel)">
        <title>Bridging the Gap: Combining Genomics and Transcriptomics Approaches to Understand Stylosanthes scabra, an Orphan Legume from the Brazilian Caatinga.</title>
        <authorList>
            <person name="Ferreira-Neto J.R.C."/>
            <person name="da Silva M.D."/>
            <person name="Binneck E."/>
            <person name="de Melo N.F."/>
            <person name="da Silva R.H."/>
            <person name="de Melo A.L.T.M."/>
            <person name="Pandolfi V."/>
            <person name="Bustamante F.O."/>
            <person name="Brasileiro-Vidal A.C."/>
            <person name="Benko-Iseppon A.M."/>
        </authorList>
    </citation>
    <scope>NUCLEOTIDE SEQUENCE [LARGE SCALE GENOMIC DNA]</scope>
    <source>
        <tissue evidence="1">Leaves</tissue>
    </source>
</reference>
<accession>A0ABU6TLK6</accession>
<gene>
    <name evidence="1" type="ORF">PIB30_060780</name>
</gene>
<comment type="caution">
    <text evidence="1">The sequence shown here is derived from an EMBL/GenBank/DDBJ whole genome shotgun (WGS) entry which is preliminary data.</text>
</comment>
<evidence type="ECO:0000313" key="1">
    <source>
        <dbReference type="EMBL" id="MED6149269.1"/>
    </source>
</evidence>
<dbReference type="EMBL" id="JASCZI010091163">
    <property type="protein sequence ID" value="MED6149269.1"/>
    <property type="molecule type" value="Genomic_DNA"/>
</dbReference>
<dbReference type="Proteomes" id="UP001341840">
    <property type="component" value="Unassembled WGS sequence"/>
</dbReference>
<protein>
    <submittedName>
        <fullName evidence="1">Uncharacterized protein</fullName>
    </submittedName>
</protein>
<name>A0ABU6TLK6_9FABA</name>
<evidence type="ECO:0000313" key="2">
    <source>
        <dbReference type="Proteomes" id="UP001341840"/>
    </source>
</evidence>
<sequence>MDVDPEEKEGILDAIPAIGDNAPEERIQVVESTEEWTQMRDDMAVGMFEEWRAIRGMTRNHGQVLWTHEETEAFVGFMEEFVVDGTVNGKINPKTL</sequence>
<organism evidence="1 2">
    <name type="scientific">Stylosanthes scabra</name>
    <dbReference type="NCBI Taxonomy" id="79078"/>
    <lineage>
        <taxon>Eukaryota</taxon>
        <taxon>Viridiplantae</taxon>
        <taxon>Streptophyta</taxon>
        <taxon>Embryophyta</taxon>
        <taxon>Tracheophyta</taxon>
        <taxon>Spermatophyta</taxon>
        <taxon>Magnoliopsida</taxon>
        <taxon>eudicotyledons</taxon>
        <taxon>Gunneridae</taxon>
        <taxon>Pentapetalae</taxon>
        <taxon>rosids</taxon>
        <taxon>fabids</taxon>
        <taxon>Fabales</taxon>
        <taxon>Fabaceae</taxon>
        <taxon>Papilionoideae</taxon>
        <taxon>50 kb inversion clade</taxon>
        <taxon>dalbergioids sensu lato</taxon>
        <taxon>Dalbergieae</taxon>
        <taxon>Pterocarpus clade</taxon>
        <taxon>Stylosanthes</taxon>
    </lineage>
</organism>